<keyword evidence="2 5" id="KW-0812">Transmembrane</keyword>
<dbReference type="InterPro" id="IPR024129">
    <property type="entry name" value="Sphingomy_SMPD4"/>
</dbReference>
<evidence type="ECO:0000256" key="1">
    <source>
        <dbReference type="ARBA" id="ARBA00004167"/>
    </source>
</evidence>
<evidence type="ECO:0000256" key="5">
    <source>
        <dbReference type="SAM" id="Phobius"/>
    </source>
</evidence>
<feature type="transmembrane region" description="Helical" evidence="5">
    <location>
        <begin position="792"/>
        <end position="810"/>
    </location>
</feature>
<dbReference type="GO" id="GO:0046513">
    <property type="term" value="P:ceramide biosynthetic process"/>
    <property type="evidence" value="ECO:0007669"/>
    <property type="project" value="TreeGrafter"/>
</dbReference>
<accession>A0A834IBG9</accession>
<dbReference type="EMBL" id="JAACXV010000411">
    <property type="protein sequence ID" value="KAF7277955.1"/>
    <property type="molecule type" value="Genomic_DNA"/>
</dbReference>
<sequence>MFSVDQDNFWVAVQHALNQPIRTRCAELAMLLDRSSLLELHHLFPQLIDHIFGPLGTVCWDLRSCTSNSGEDVKELYHFFSPCGPLFKLIYTLLRDPNIKYEFPVSYLPSKIKQIIEHPLGHPFYSELVNMNPQTRQITLLLNPFDYYFFHFAYHLINPLQQRSGSMVTSWNTVYYGLCCHYILHFLPTDPCTKILPEFYYNGKNRNKHISPPSSAHNSPRNIGPPGLVSPIVFKKTIEDNTTVNLDRQQPCNDIWRSETVLTVFVDMWLYNDSVSQKINNSDLNNSYNKPVSMRLRYNELPTGEYMRIVRVLIKQLHSFSDSAKCDDTNMSELKKVTIPMIQGKFYVFLRNLIHRWPLDGSFRLVLELWLTYIQPWRYPAVNIIKKINPTYVNPDVEDVALNCDKQNLHPTKEHLNFIAENLLCYVVIFEQLLPRFGRVDLVSPKISLMLYRITKVFDQQNLPQFLREIEQYVENHQQSPTHQKYIGWQNSLPTVSPNINWSTTLPASRISRNNRNGNVTFMNSTIGPADRKWTVITKQKILEFEGPNFCYKPLFSQPPAHEVFELMLQIKKSSRLAYNLIKMKQQEQNELYSGFWGSIKYFLQSPMSNDEFSLEERKKVPMYLEASMGNLRDMFDITEEISEDEAETTMISNGNGFEISQDFKFLTPDKVRTRLKTIKYDGDPDLLPIRSDECAFLVRMLYQLALYINENFGDKFYYFYHNPSFWGRLCRQILCPPMTVHKYDKSVIGSPRINVNLPPRISLRYFASYQFLGYVLFGALIAWTLNYCIDIYLFTLLMLFILYKFIRAIPNTGSSMRHSYPTEGFGNISFNDSF</sequence>
<dbReference type="GO" id="GO:0016020">
    <property type="term" value="C:membrane"/>
    <property type="evidence" value="ECO:0007669"/>
    <property type="project" value="UniProtKB-SubCell"/>
</dbReference>
<evidence type="ECO:0000313" key="6">
    <source>
        <dbReference type="EMBL" id="KAF7277955.1"/>
    </source>
</evidence>
<keyword evidence="7" id="KW-1185">Reference proteome</keyword>
<dbReference type="PANTHER" id="PTHR12988:SF6">
    <property type="entry name" value="SPHINGOMYELIN PHOSPHODIESTERASE 4"/>
    <property type="match status" value="1"/>
</dbReference>
<evidence type="ECO:0000256" key="2">
    <source>
        <dbReference type="ARBA" id="ARBA00022692"/>
    </source>
</evidence>
<comment type="subcellular location">
    <subcellularLocation>
        <location evidence="1">Membrane</location>
        <topology evidence="1">Single-pass membrane protein</topology>
    </subcellularLocation>
</comment>
<name>A0A834IBG9_RHYFE</name>
<evidence type="ECO:0000313" key="7">
    <source>
        <dbReference type="Proteomes" id="UP000625711"/>
    </source>
</evidence>
<dbReference type="PANTHER" id="PTHR12988">
    <property type="entry name" value="SPHINGOMYELIN PHOSPHODIESTERASE 4"/>
    <property type="match status" value="1"/>
</dbReference>
<dbReference type="OrthoDB" id="10251508at2759"/>
<evidence type="ECO:0000256" key="3">
    <source>
        <dbReference type="ARBA" id="ARBA00022989"/>
    </source>
</evidence>
<evidence type="ECO:0000256" key="4">
    <source>
        <dbReference type="ARBA" id="ARBA00023136"/>
    </source>
</evidence>
<dbReference type="GO" id="GO:0006685">
    <property type="term" value="P:sphingomyelin catabolic process"/>
    <property type="evidence" value="ECO:0007669"/>
    <property type="project" value="TreeGrafter"/>
</dbReference>
<organism evidence="6 7">
    <name type="scientific">Rhynchophorus ferrugineus</name>
    <name type="common">Red palm weevil</name>
    <name type="synonym">Curculio ferrugineus</name>
    <dbReference type="NCBI Taxonomy" id="354439"/>
    <lineage>
        <taxon>Eukaryota</taxon>
        <taxon>Metazoa</taxon>
        <taxon>Ecdysozoa</taxon>
        <taxon>Arthropoda</taxon>
        <taxon>Hexapoda</taxon>
        <taxon>Insecta</taxon>
        <taxon>Pterygota</taxon>
        <taxon>Neoptera</taxon>
        <taxon>Endopterygota</taxon>
        <taxon>Coleoptera</taxon>
        <taxon>Polyphaga</taxon>
        <taxon>Cucujiformia</taxon>
        <taxon>Curculionidae</taxon>
        <taxon>Dryophthorinae</taxon>
        <taxon>Rhynchophorus</taxon>
    </lineage>
</organism>
<gene>
    <name evidence="6" type="ORF">GWI33_009070</name>
</gene>
<keyword evidence="4 5" id="KW-0472">Membrane</keyword>
<dbReference type="Pfam" id="PF14724">
    <property type="entry name" value="mit_SMPDase"/>
    <property type="match status" value="1"/>
</dbReference>
<evidence type="ECO:0008006" key="8">
    <source>
        <dbReference type="Google" id="ProtNLM"/>
    </source>
</evidence>
<dbReference type="GO" id="GO:0046475">
    <property type="term" value="P:glycerophospholipid catabolic process"/>
    <property type="evidence" value="ECO:0007669"/>
    <property type="project" value="TreeGrafter"/>
</dbReference>
<dbReference type="Proteomes" id="UP000625711">
    <property type="component" value="Unassembled WGS sequence"/>
</dbReference>
<keyword evidence="3 5" id="KW-1133">Transmembrane helix</keyword>
<dbReference type="GO" id="GO:0050290">
    <property type="term" value="F:sphingomyelin phosphodiesterase D activity"/>
    <property type="evidence" value="ECO:0007669"/>
    <property type="project" value="InterPro"/>
</dbReference>
<dbReference type="AlphaFoldDB" id="A0A834IBG9"/>
<proteinExistence type="predicted"/>
<reference evidence="6" key="1">
    <citation type="submission" date="2020-08" db="EMBL/GenBank/DDBJ databases">
        <title>Genome sequencing and assembly of the red palm weevil Rhynchophorus ferrugineus.</title>
        <authorList>
            <person name="Dias G.B."/>
            <person name="Bergman C.M."/>
            <person name="Manee M."/>
        </authorList>
    </citation>
    <scope>NUCLEOTIDE SEQUENCE</scope>
    <source>
        <strain evidence="6">AA-2017</strain>
        <tissue evidence="6">Whole larva</tissue>
    </source>
</reference>
<protein>
    <recommendedName>
        <fullName evidence="8">Sphingomyelin phosphodiesterase 4</fullName>
    </recommendedName>
</protein>
<comment type="caution">
    <text evidence="6">The sequence shown here is derived from an EMBL/GenBank/DDBJ whole genome shotgun (WGS) entry which is preliminary data.</text>
</comment>